<evidence type="ECO:0000256" key="1">
    <source>
        <dbReference type="SAM" id="MobiDB-lite"/>
    </source>
</evidence>
<dbReference type="Proteomes" id="UP000663193">
    <property type="component" value="Chromosome 2"/>
</dbReference>
<accession>A0A7U2EXT7</accession>
<dbReference type="AlphaFoldDB" id="A0A7U2EXT7"/>
<organism evidence="2 3">
    <name type="scientific">Phaeosphaeria nodorum (strain SN15 / ATCC MYA-4574 / FGSC 10173)</name>
    <name type="common">Glume blotch fungus</name>
    <name type="synonym">Parastagonospora nodorum</name>
    <dbReference type="NCBI Taxonomy" id="321614"/>
    <lineage>
        <taxon>Eukaryota</taxon>
        <taxon>Fungi</taxon>
        <taxon>Dikarya</taxon>
        <taxon>Ascomycota</taxon>
        <taxon>Pezizomycotina</taxon>
        <taxon>Dothideomycetes</taxon>
        <taxon>Pleosporomycetidae</taxon>
        <taxon>Pleosporales</taxon>
        <taxon>Pleosporineae</taxon>
        <taxon>Phaeosphaeriaceae</taxon>
        <taxon>Parastagonospora</taxon>
    </lineage>
</organism>
<reference evidence="3" key="1">
    <citation type="journal article" date="2021" name="BMC Genomics">
        <title>Chromosome-level genome assembly and manually-curated proteome of model necrotroph Parastagonospora nodorum Sn15 reveals a genome-wide trove of candidate effector homologs, and redundancy of virulence-related functions within an accessory chromosome.</title>
        <authorList>
            <person name="Bertazzoni S."/>
            <person name="Jones D.A.B."/>
            <person name="Phan H.T."/>
            <person name="Tan K.-C."/>
            <person name="Hane J.K."/>
        </authorList>
    </citation>
    <scope>NUCLEOTIDE SEQUENCE [LARGE SCALE GENOMIC DNA]</scope>
    <source>
        <strain evidence="3">SN15 / ATCC MYA-4574 / FGSC 10173)</strain>
    </source>
</reference>
<feature type="region of interest" description="Disordered" evidence="1">
    <location>
        <begin position="1"/>
        <end position="25"/>
    </location>
</feature>
<name>A0A7U2EXT7_PHANO</name>
<gene>
    <name evidence="2" type="ORF">JI435_403260</name>
</gene>
<sequence length="100" mass="11020">MRLKANSDNAGSWHNPSRHRTCQSPCGSARRRLIERVRVLYAISLQACSVALDHGSHVILCGDAPSLTFKSLPAPYPKITEAETLRSWHTLLTSGRPAVK</sequence>
<dbReference type="EMBL" id="CP069024">
    <property type="protein sequence ID" value="QRC93005.1"/>
    <property type="molecule type" value="Genomic_DNA"/>
</dbReference>
<proteinExistence type="predicted"/>
<dbReference type="VEuPathDB" id="FungiDB:JI435_403260"/>
<evidence type="ECO:0000313" key="3">
    <source>
        <dbReference type="Proteomes" id="UP000663193"/>
    </source>
</evidence>
<keyword evidence="3" id="KW-1185">Reference proteome</keyword>
<protein>
    <submittedName>
        <fullName evidence="2">Uncharacterized protein</fullName>
    </submittedName>
</protein>
<feature type="compositionally biased region" description="Polar residues" evidence="1">
    <location>
        <begin position="1"/>
        <end position="15"/>
    </location>
</feature>
<evidence type="ECO:0000313" key="2">
    <source>
        <dbReference type="EMBL" id="QRC93005.1"/>
    </source>
</evidence>